<dbReference type="FunFam" id="1.10.10.200:FF:000002">
    <property type="entry name" value="Probable transcriptional regulatory protein CLM62_37755"/>
    <property type="match status" value="1"/>
</dbReference>
<protein>
    <recommendedName>
        <fullName evidence="6">Probable transcriptional regulatory protein HUW51_18545</fullName>
    </recommendedName>
</protein>
<gene>
    <name evidence="9" type="ORF">HUW51_18545</name>
</gene>
<dbReference type="GO" id="GO:0003677">
    <property type="term" value="F:DNA binding"/>
    <property type="evidence" value="ECO:0007669"/>
    <property type="project" value="UniProtKB-UniRule"/>
</dbReference>
<dbReference type="NCBIfam" id="NF001030">
    <property type="entry name" value="PRK00110.1"/>
    <property type="match status" value="1"/>
</dbReference>
<dbReference type="GO" id="GO:0006355">
    <property type="term" value="P:regulation of DNA-templated transcription"/>
    <property type="evidence" value="ECO:0007669"/>
    <property type="project" value="UniProtKB-UniRule"/>
</dbReference>
<dbReference type="InterPro" id="IPR029072">
    <property type="entry name" value="YebC-like"/>
</dbReference>
<accession>A0A7G7GBU4</accession>
<keyword evidence="2 6" id="KW-0963">Cytoplasm</keyword>
<keyword evidence="10" id="KW-1185">Reference proteome</keyword>
<dbReference type="SUPFAM" id="SSF75625">
    <property type="entry name" value="YebC-like"/>
    <property type="match status" value="1"/>
</dbReference>
<comment type="subcellular location">
    <subcellularLocation>
        <location evidence="6">Cytoplasm</location>
    </subcellularLocation>
</comment>
<dbReference type="PANTHER" id="PTHR12532">
    <property type="entry name" value="TRANSLATIONAL ACTIVATOR OF CYTOCHROME C OXIDASE 1"/>
    <property type="match status" value="1"/>
</dbReference>
<dbReference type="Gene3D" id="3.30.70.980">
    <property type="match status" value="2"/>
</dbReference>
<dbReference type="NCBIfam" id="TIGR01033">
    <property type="entry name" value="YebC/PmpR family DNA-binding transcriptional regulator"/>
    <property type="match status" value="1"/>
</dbReference>
<evidence type="ECO:0000256" key="4">
    <source>
        <dbReference type="ARBA" id="ARBA00023125"/>
    </source>
</evidence>
<dbReference type="GO" id="GO:0005829">
    <property type="term" value="C:cytosol"/>
    <property type="evidence" value="ECO:0007669"/>
    <property type="project" value="TreeGrafter"/>
</dbReference>
<dbReference type="InterPro" id="IPR017856">
    <property type="entry name" value="Integrase-like_N"/>
</dbReference>
<keyword evidence="4 6" id="KW-0238">DNA-binding</keyword>
<dbReference type="KEGG" id="aswu:HUW51_18545"/>
<evidence type="ECO:0000313" key="9">
    <source>
        <dbReference type="EMBL" id="QNF34628.1"/>
    </source>
</evidence>
<organism evidence="9 10">
    <name type="scientific">Adhaeribacter swui</name>
    <dbReference type="NCBI Taxonomy" id="2086471"/>
    <lineage>
        <taxon>Bacteria</taxon>
        <taxon>Pseudomonadati</taxon>
        <taxon>Bacteroidota</taxon>
        <taxon>Cytophagia</taxon>
        <taxon>Cytophagales</taxon>
        <taxon>Hymenobacteraceae</taxon>
        <taxon>Adhaeribacter</taxon>
    </lineage>
</organism>
<dbReference type="Proteomes" id="UP000515237">
    <property type="component" value="Chromosome"/>
</dbReference>
<dbReference type="InterPro" id="IPR002876">
    <property type="entry name" value="Transcrip_reg_TACO1-like"/>
</dbReference>
<evidence type="ECO:0000256" key="2">
    <source>
        <dbReference type="ARBA" id="ARBA00022490"/>
    </source>
</evidence>
<evidence type="ECO:0000259" key="7">
    <source>
        <dbReference type="Pfam" id="PF01709"/>
    </source>
</evidence>
<evidence type="ECO:0000256" key="6">
    <source>
        <dbReference type="HAMAP-Rule" id="MF_00693"/>
    </source>
</evidence>
<evidence type="ECO:0000259" key="8">
    <source>
        <dbReference type="Pfam" id="PF20772"/>
    </source>
</evidence>
<comment type="similarity">
    <text evidence="1 6">Belongs to the TACO1 family.</text>
</comment>
<evidence type="ECO:0000256" key="5">
    <source>
        <dbReference type="ARBA" id="ARBA00023163"/>
    </source>
</evidence>
<evidence type="ECO:0000313" key="10">
    <source>
        <dbReference type="Proteomes" id="UP000515237"/>
    </source>
</evidence>
<dbReference type="PANTHER" id="PTHR12532:SF6">
    <property type="entry name" value="TRANSCRIPTIONAL REGULATORY PROTEIN YEBC-RELATED"/>
    <property type="match status" value="1"/>
</dbReference>
<dbReference type="AlphaFoldDB" id="A0A7G7GBU4"/>
<evidence type="ECO:0000256" key="3">
    <source>
        <dbReference type="ARBA" id="ARBA00023015"/>
    </source>
</evidence>
<feature type="domain" description="TACO1/YebC-like N-terminal" evidence="8">
    <location>
        <begin position="5"/>
        <end position="75"/>
    </location>
</feature>
<keyword evidence="5 6" id="KW-0804">Transcription</keyword>
<dbReference type="InterPro" id="IPR026564">
    <property type="entry name" value="Transcrip_reg_TACO1-like_dom3"/>
</dbReference>
<name>A0A7G7GBU4_9BACT</name>
<reference evidence="9 10" key="1">
    <citation type="journal article" date="2018" name="Int. J. Syst. Evol. Microbiol.">
        <title>Adhaeribacter swui sp. nov., isolated from wet mud.</title>
        <authorList>
            <person name="Kim D.U."/>
            <person name="Kim K.W."/>
            <person name="Kang M.S."/>
            <person name="Kim J.Y."/>
            <person name="Jang J.H."/>
            <person name="Kim M.K."/>
        </authorList>
    </citation>
    <scope>NUCLEOTIDE SEQUENCE [LARGE SCALE GENOMIC DNA]</scope>
    <source>
        <strain evidence="9 10">KCTC 52873</strain>
    </source>
</reference>
<dbReference type="EMBL" id="CP055156">
    <property type="protein sequence ID" value="QNF34628.1"/>
    <property type="molecule type" value="Genomic_DNA"/>
</dbReference>
<dbReference type="HAMAP" id="MF_00693">
    <property type="entry name" value="Transcrip_reg_TACO1"/>
    <property type="match status" value="1"/>
</dbReference>
<keyword evidence="3 6" id="KW-0805">Transcription regulation</keyword>
<dbReference type="Gene3D" id="1.10.10.200">
    <property type="match status" value="1"/>
</dbReference>
<dbReference type="Pfam" id="PF20772">
    <property type="entry name" value="TACO1_YebC_N"/>
    <property type="match status" value="1"/>
</dbReference>
<dbReference type="Pfam" id="PF01709">
    <property type="entry name" value="Transcrip_reg"/>
    <property type="match status" value="1"/>
</dbReference>
<dbReference type="NCBIfam" id="NF009044">
    <property type="entry name" value="PRK12378.1"/>
    <property type="match status" value="1"/>
</dbReference>
<dbReference type="RefSeq" id="WP_185271123.1">
    <property type="nucleotide sequence ID" value="NZ_CP055156.1"/>
</dbReference>
<dbReference type="InterPro" id="IPR049083">
    <property type="entry name" value="TACO1_YebC_N"/>
</dbReference>
<evidence type="ECO:0000256" key="1">
    <source>
        <dbReference type="ARBA" id="ARBA00008724"/>
    </source>
</evidence>
<sequence length="250" mass="27895">MSGHSKWSTIKRKKGALDAKRSKIFTKIIKEISVAVRESGPDPDGNPRLRLAIQSAKAANMPKENMERAIKKGSGADDAHYTEITYEGYANHGVAVYVECLTDNLNRTVASVRSAFSKNGGALGTNGSLDFLFDRKGVFVVKQTQPPLDEEEFTFEMIDAGAEEVIFEEEYITIYCAMEDFGALQKMVESLHLEVETAELQRLPKTTVALDDEAAKKVLKLIDVLEDDDDVQKVYHNLELNQEQMANLEM</sequence>
<dbReference type="InterPro" id="IPR048300">
    <property type="entry name" value="TACO1_YebC-like_2nd/3rd_dom"/>
</dbReference>
<feature type="domain" description="TACO1/YebC-like second and third" evidence="7">
    <location>
        <begin position="81"/>
        <end position="238"/>
    </location>
</feature>
<proteinExistence type="inferred from homology"/>